<dbReference type="PIRSF" id="PIRSF028101">
    <property type="entry name" value="UCP028101"/>
    <property type="match status" value="1"/>
</dbReference>
<dbReference type="Pfam" id="PF07433">
    <property type="entry name" value="DUF1513"/>
    <property type="match status" value="1"/>
</dbReference>
<protein>
    <submittedName>
        <fullName evidence="1">DUF1513 domain-containing protein</fullName>
    </submittedName>
</protein>
<dbReference type="EMBL" id="VTWH01000005">
    <property type="protein sequence ID" value="KAA0968651.1"/>
    <property type="molecule type" value="Genomic_DNA"/>
</dbReference>
<proteinExistence type="predicted"/>
<organism evidence="1 2">
    <name type="scientific">Aureimonas fodinaquatilis</name>
    <dbReference type="NCBI Taxonomy" id="2565783"/>
    <lineage>
        <taxon>Bacteria</taxon>
        <taxon>Pseudomonadati</taxon>
        <taxon>Pseudomonadota</taxon>
        <taxon>Alphaproteobacteria</taxon>
        <taxon>Hyphomicrobiales</taxon>
        <taxon>Aurantimonadaceae</taxon>
        <taxon>Aureimonas</taxon>
    </lineage>
</organism>
<comment type="caution">
    <text evidence="1">The sequence shown here is derived from an EMBL/GenBank/DDBJ whole genome shotgun (WGS) entry which is preliminary data.</text>
</comment>
<dbReference type="InterPro" id="IPR011044">
    <property type="entry name" value="Quino_amine_DH_bsu"/>
</dbReference>
<accession>A0A5B0DSC6</accession>
<sequence>MAAAGAAFLSALPDRQLMALTRADAVYAAGFRAPDGSYGIATATERGEIVARIALPARAHGLATCQATGRCAAFARRPGTFAMIFDAVLAKPVTIIHTPPERHFYGHGKFSPDGHLLYASENHFAENRGVIGVYDARNDFARIGELDAYGIGTHDMSVSDDGTRLIIANGGIATHPDFGRTKLNLDEMQPSLVLVDAQSGALVQKHSLPPALSRLSTRHIDLADKGRIWFACQYEGSRNDHPPLTGYFAEGDDIQFIDLPEPVTEALGHYIGAIAVNRRENIVGLASPKGGTLLLLNSRTGAIIGQRKIQDAAGVAPATGTIAASSYGGLLAQTISPLAWDQHLVRL</sequence>
<dbReference type="AlphaFoldDB" id="A0A5B0DSC6"/>
<dbReference type="InterPro" id="IPR008311">
    <property type="entry name" value="UCP028101"/>
</dbReference>
<reference evidence="1 2" key="1">
    <citation type="submission" date="2019-08" db="EMBL/GenBank/DDBJ databases">
        <title>Aureimonas fodiniaquatilis sp. nov., isolated from a coal mine wastewater.</title>
        <authorList>
            <person name="Kim W."/>
        </authorList>
    </citation>
    <scope>NUCLEOTIDE SEQUENCE [LARGE SCALE GENOMIC DNA]</scope>
    <source>
        <strain evidence="1 2">CAU 1482</strain>
    </source>
</reference>
<dbReference type="Gene3D" id="2.130.10.10">
    <property type="entry name" value="YVTN repeat-like/Quinoprotein amine dehydrogenase"/>
    <property type="match status" value="1"/>
</dbReference>
<dbReference type="OrthoDB" id="5624218at2"/>
<dbReference type="InterPro" id="IPR015943">
    <property type="entry name" value="WD40/YVTN_repeat-like_dom_sf"/>
</dbReference>
<evidence type="ECO:0000313" key="2">
    <source>
        <dbReference type="Proteomes" id="UP000324738"/>
    </source>
</evidence>
<dbReference type="Proteomes" id="UP000324738">
    <property type="component" value="Unassembled WGS sequence"/>
</dbReference>
<name>A0A5B0DSC6_9HYPH</name>
<keyword evidence="2" id="KW-1185">Reference proteome</keyword>
<evidence type="ECO:0000313" key="1">
    <source>
        <dbReference type="EMBL" id="KAA0968651.1"/>
    </source>
</evidence>
<dbReference type="SUPFAM" id="SSF50969">
    <property type="entry name" value="YVTN repeat-like/Quinoprotein amine dehydrogenase"/>
    <property type="match status" value="1"/>
</dbReference>
<gene>
    <name evidence="1" type="ORF">FPY71_16630</name>
</gene>